<keyword evidence="4" id="KW-1003">Cell membrane</keyword>
<organism evidence="10 11">
    <name type="scientific">Corynebacterium zhongnanshanii</name>
    <dbReference type="NCBI Taxonomy" id="2768834"/>
    <lineage>
        <taxon>Bacteria</taxon>
        <taxon>Bacillati</taxon>
        <taxon>Actinomycetota</taxon>
        <taxon>Actinomycetes</taxon>
        <taxon>Mycobacteriales</taxon>
        <taxon>Corynebacteriaceae</taxon>
        <taxon>Corynebacterium</taxon>
    </lineage>
</organism>
<dbReference type="PANTHER" id="PTHR33909:SF1">
    <property type="entry name" value="SEC TRANSLOCON ACCESSORY COMPLEX SUBUNIT YAJC"/>
    <property type="match status" value="1"/>
</dbReference>
<proteinExistence type="inferred from homology"/>
<evidence type="ECO:0000256" key="7">
    <source>
        <dbReference type="ARBA" id="ARBA00022989"/>
    </source>
</evidence>
<evidence type="ECO:0000256" key="9">
    <source>
        <dbReference type="ARBA" id="ARBA00023136"/>
    </source>
</evidence>
<name>A0ABQ6VLV0_9CORY</name>
<keyword evidence="6" id="KW-0653">Protein transport</keyword>
<dbReference type="EMBL" id="WBZJ01000001">
    <property type="protein sequence ID" value="KAB3523426.1"/>
    <property type="molecule type" value="Genomic_DNA"/>
</dbReference>
<keyword evidence="3" id="KW-0813">Transport</keyword>
<comment type="subcellular location">
    <subcellularLocation>
        <location evidence="1">Cell membrane</location>
        <topology evidence="1">Single-pass membrane protein</topology>
    </subcellularLocation>
</comment>
<accession>A0ABQ6VLV0</accession>
<comment type="similarity">
    <text evidence="2">Belongs to the YajC family.</text>
</comment>
<evidence type="ECO:0000256" key="6">
    <source>
        <dbReference type="ARBA" id="ARBA00022927"/>
    </source>
</evidence>
<keyword evidence="5" id="KW-0812">Transmembrane</keyword>
<protein>
    <submittedName>
        <fullName evidence="10">Preprotein translocase subunit YajC</fullName>
    </submittedName>
</protein>
<evidence type="ECO:0000256" key="1">
    <source>
        <dbReference type="ARBA" id="ARBA00004162"/>
    </source>
</evidence>
<keyword evidence="8" id="KW-0811">Translocation</keyword>
<dbReference type="InterPro" id="IPR003849">
    <property type="entry name" value="Preprotein_translocase_YajC"/>
</dbReference>
<comment type="caution">
    <text evidence="10">The sequence shown here is derived from an EMBL/GenBank/DDBJ whole genome shotgun (WGS) entry which is preliminary data.</text>
</comment>
<evidence type="ECO:0000256" key="3">
    <source>
        <dbReference type="ARBA" id="ARBA00022448"/>
    </source>
</evidence>
<dbReference type="SMART" id="SM01323">
    <property type="entry name" value="YajC"/>
    <property type="match status" value="1"/>
</dbReference>
<dbReference type="Pfam" id="PF02699">
    <property type="entry name" value="YajC"/>
    <property type="match status" value="1"/>
</dbReference>
<dbReference type="PANTHER" id="PTHR33909">
    <property type="entry name" value="SEC TRANSLOCON ACCESSORY COMPLEX SUBUNIT YAJC"/>
    <property type="match status" value="1"/>
</dbReference>
<sequence>MDALLIILIIAVFLGLPLLQIRKQNKRVREIRAFQATLAVGDEVKTSSGIHGVVSAVHEATVELDIAPGVTTTWDKLAILEKVNDPQPEVLEPGTDTENGNPS</sequence>
<evidence type="ECO:0000256" key="4">
    <source>
        <dbReference type="ARBA" id="ARBA00022475"/>
    </source>
</evidence>
<evidence type="ECO:0000313" key="11">
    <source>
        <dbReference type="Proteomes" id="UP000436181"/>
    </source>
</evidence>
<evidence type="ECO:0000256" key="5">
    <source>
        <dbReference type="ARBA" id="ARBA00022692"/>
    </source>
</evidence>
<evidence type="ECO:0000256" key="2">
    <source>
        <dbReference type="ARBA" id="ARBA00006742"/>
    </source>
</evidence>
<keyword evidence="11" id="KW-1185">Reference proteome</keyword>
<keyword evidence="7" id="KW-1133">Transmembrane helix</keyword>
<gene>
    <name evidence="10" type="primary">yajC</name>
    <name evidence="10" type="ORF">F8377_04715</name>
</gene>
<reference evidence="10 11" key="1">
    <citation type="submission" date="2019-10" db="EMBL/GenBank/DDBJ databases">
        <title>Corynebacterium sp novel species isolated from the respiratory tract of Marmot.</title>
        <authorList>
            <person name="Zhang G."/>
        </authorList>
    </citation>
    <scope>NUCLEOTIDE SEQUENCE [LARGE SCALE GENOMIC DNA]</scope>
    <source>
        <strain evidence="10 11">336</strain>
    </source>
</reference>
<evidence type="ECO:0000313" key="10">
    <source>
        <dbReference type="EMBL" id="KAB3523426.1"/>
    </source>
</evidence>
<dbReference type="RefSeq" id="WP_151841591.1">
    <property type="nucleotide sequence ID" value="NZ_CP061033.1"/>
</dbReference>
<dbReference type="Proteomes" id="UP000436181">
    <property type="component" value="Unassembled WGS sequence"/>
</dbReference>
<evidence type="ECO:0000256" key="8">
    <source>
        <dbReference type="ARBA" id="ARBA00023010"/>
    </source>
</evidence>
<dbReference type="NCBIfam" id="TIGR00739">
    <property type="entry name" value="yajC"/>
    <property type="match status" value="1"/>
</dbReference>
<keyword evidence="9" id="KW-0472">Membrane</keyword>